<reference evidence="1" key="1">
    <citation type="submission" date="2019-02" db="EMBL/GenBank/DDBJ databases">
        <authorList>
            <person name="Pothier F.J."/>
        </authorList>
    </citation>
    <scope>NUCLEOTIDE SEQUENCE</scope>
    <source>
        <strain evidence="1">CI-1B</strain>
    </source>
</reference>
<dbReference type="Proteomes" id="UP000328092">
    <property type="component" value="Unassembled WGS sequence"/>
</dbReference>
<accession>A0A508TPC2</accession>
<gene>
    <name evidence="1" type="ORF">CI1B_64000</name>
</gene>
<protein>
    <submittedName>
        <fullName evidence="1">Uncharacterized protein</fullName>
    </submittedName>
</protein>
<comment type="caution">
    <text evidence="1">The sequence shown here is derived from an EMBL/GenBank/DDBJ whole genome shotgun (WGS) entry which is preliminary data.</text>
</comment>
<name>A0A508TPC2_9BRAD</name>
<proteinExistence type="predicted"/>
<evidence type="ECO:0000313" key="1">
    <source>
        <dbReference type="EMBL" id="VIO76395.1"/>
    </source>
</evidence>
<sequence>MQTRPASPCHRMHWDSRSTTYLMLRHGELGGRRVADFRSISRHPGDNMLITLVAVLCHGPLCLEKVVTNSEQSGITMRDCQARSQVAIADWMAQNPYGEWKLQRYKCVVGPYVAKGDA</sequence>
<evidence type="ECO:0000313" key="2">
    <source>
        <dbReference type="Proteomes" id="UP000328092"/>
    </source>
</evidence>
<keyword evidence="2" id="KW-1185">Reference proteome</keyword>
<dbReference type="AlphaFoldDB" id="A0A508TPC2"/>
<dbReference type="EMBL" id="CAADFC020000028">
    <property type="protein sequence ID" value="VIO76395.1"/>
    <property type="molecule type" value="Genomic_DNA"/>
</dbReference>
<organism evidence="1 2">
    <name type="scientific">Bradyrhizobium ivorense</name>
    <dbReference type="NCBI Taxonomy" id="2511166"/>
    <lineage>
        <taxon>Bacteria</taxon>
        <taxon>Pseudomonadati</taxon>
        <taxon>Pseudomonadota</taxon>
        <taxon>Alphaproteobacteria</taxon>
        <taxon>Hyphomicrobiales</taxon>
        <taxon>Nitrobacteraceae</taxon>
        <taxon>Bradyrhizobium</taxon>
    </lineage>
</organism>